<dbReference type="GO" id="GO:0017121">
    <property type="term" value="P:plasma membrane phospholipid scrambling"/>
    <property type="evidence" value="ECO:0000318"/>
    <property type="project" value="GO_Central"/>
</dbReference>
<accession>A0A2A6BS83</accession>
<comment type="cofactor">
    <cofactor evidence="2">
        <name>Ca(2+)</name>
        <dbReference type="ChEBI" id="CHEBI:29108"/>
    </cofactor>
</comment>
<comment type="similarity">
    <text evidence="1 2">Belongs to the phospholipid scramblase family.</text>
</comment>
<dbReference type="GO" id="GO:0017128">
    <property type="term" value="F:phospholipid scramblase activity"/>
    <property type="evidence" value="ECO:0000318"/>
    <property type="project" value="GO_Central"/>
</dbReference>
<evidence type="ECO:0000256" key="2">
    <source>
        <dbReference type="RuleBase" id="RU363116"/>
    </source>
</evidence>
<keyword evidence="2" id="KW-0564">Palmitate</keyword>
<evidence type="ECO:0000256" key="1">
    <source>
        <dbReference type="ARBA" id="ARBA00005350"/>
    </source>
</evidence>
<dbReference type="GO" id="GO:0005886">
    <property type="term" value="C:plasma membrane"/>
    <property type="evidence" value="ECO:0000318"/>
    <property type="project" value="GO_Central"/>
</dbReference>
<keyword evidence="2" id="KW-0106">Calcium</keyword>
<comment type="function">
    <text evidence="2">May mediate accelerated ATP-independent bidirectional transbilayer migration of phospholipids upon binding calcium ions that results in a loss of phospholipid asymmetry in the plasma membrane.</text>
</comment>
<keyword evidence="4" id="KW-1185">Reference proteome</keyword>
<sequence>MGIEDVIRARARMPSAPDLPPSYDSIVPQTCRPQQQNYGNTASSQELVLVPRQSPPQYSTVFHSSQPIILPGQPVSQQQIIYTQPQPMLILPGQPMSAMEYVNYQPTLGAAPIVIQPGAPQLRRHFTTLSRLGKLLGEMRWMAVLAPVPGCPPGLEPLRGLKKITLRQKHELVEYDLIYAVKRYAIENQRGEHVFLATGKPEPATGWGPIRGHRIIVLDAYNRIPFTITCPFREDRLSCCASLDCCKQQTTVRGSGETFGTIRTGQACCATKLTIADRQGKKIINIDGSPCLNRCCFDVDYPLISATDYSTLGQITRKYRADGDSCRPDSCSARDRGHEMFEIEFPSDLSVRTKATIIGACIMIDFLDFESTKTRSAH</sequence>
<gene>
    <name evidence="3" type="primary">WBGene00094258</name>
</gene>
<evidence type="ECO:0000313" key="4">
    <source>
        <dbReference type="Proteomes" id="UP000005239"/>
    </source>
</evidence>
<accession>A0A8R1Y668</accession>
<reference evidence="3" key="2">
    <citation type="submission" date="2022-06" db="UniProtKB">
        <authorList>
            <consortium name="EnsemblMetazoa"/>
        </authorList>
    </citation>
    <scope>IDENTIFICATION</scope>
    <source>
        <strain evidence="3">PS312</strain>
    </source>
</reference>
<dbReference type="Proteomes" id="UP000005239">
    <property type="component" value="Unassembled WGS sequence"/>
</dbReference>
<dbReference type="Pfam" id="PF03803">
    <property type="entry name" value="Scramblase"/>
    <property type="match status" value="1"/>
</dbReference>
<dbReference type="OrthoDB" id="5872820at2759"/>
<dbReference type="PANTHER" id="PTHR23248">
    <property type="entry name" value="PHOSPHOLIPID SCRAMBLASE-RELATED"/>
    <property type="match status" value="1"/>
</dbReference>
<dbReference type="InterPro" id="IPR005552">
    <property type="entry name" value="Scramblase"/>
</dbReference>
<name>A0A2A6BS83_PRIPA</name>
<dbReference type="PANTHER" id="PTHR23248:SF9">
    <property type="entry name" value="PHOSPHOLIPID SCRAMBLASE"/>
    <property type="match status" value="1"/>
</dbReference>
<keyword evidence="2" id="KW-0449">Lipoprotein</keyword>
<evidence type="ECO:0000313" key="3">
    <source>
        <dbReference type="EnsemblMetazoa" id="PPA04704.1"/>
    </source>
</evidence>
<proteinExistence type="inferred from homology"/>
<reference evidence="4" key="1">
    <citation type="journal article" date="2008" name="Nat. Genet.">
        <title>The Pristionchus pacificus genome provides a unique perspective on nematode lifestyle and parasitism.</title>
        <authorList>
            <person name="Dieterich C."/>
            <person name="Clifton S.W."/>
            <person name="Schuster L.N."/>
            <person name="Chinwalla A."/>
            <person name="Delehaunty K."/>
            <person name="Dinkelacker I."/>
            <person name="Fulton L."/>
            <person name="Fulton R."/>
            <person name="Godfrey J."/>
            <person name="Minx P."/>
            <person name="Mitreva M."/>
            <person name="Roeseler W."/>
            <person name="Tian H."/>
            <person name="Witte H."/>
            <person name="Yang S.P."/>
            <person name="Wilson R.K."/>
            <person name="Sommer R.J."/>
        </authorList>
    </citation>
    <scope>NUCLEOTIDE SEQUENCE [LARGE SCALE GENOMIC DNA]</scope>
    <source>
        <strain evidence="4">PS312</strain>
    </source>
</reference>
<organism evidence="3 4">
    <name type="scientific">Pristionchus pacificus</name>
    <name type="common">Parasitic nematode worm</name>
    <dbReference type="NCBI Taxonomy" id="54126"/>
    <lineage>
        <taxon>Eukaryota</taxon>
        <taxon>Metazoa</taxon>
        <taxon>Ecdysozoa</taxon>
        <taxon>Nematoda</taxon>
        <taxon>Chromadorea</taxon>
        <taxon>Rhabditida</taxon>
        <taxon>Rhabditina</taxon>
        <taxon>Diplogasteromorpha</taxon>
        <taxon>Diplogasteroidea</taxon>
        <taxon>Neodiplogasteridae</taxon>
        <taxon>Pristionchus</taxon>
    </lineage>
</organism>
<protein>
    <recommendedName>
        <fullName evidence="2">Phospholipid scramblase</fullName>
    </recommendedName>
</protein>
<dbReference type="EnsemblMetazoa" id="PPA04704.1">
    <property type="protein sequence ID" value="PPA04704.1"/>
    <property type="gene ID" value="WBGene00094258"/>
</dbReference>
<dbReference type="AlphaFoldDB" id="A0A2A6BS83"/>